<accession>A0ACC2XAI6</accession>
<sequence length="145" mass="16034">MVIMVVYPGDIRKPAVSERLQSVCKKLDGGDGIIQRYTPTGDIDSVIQVLTVFATPRLEVEKQALPEILKPKRSPYGVPAWDTIFADDKSHHTGDSNTYIGYGIEEDSDIGCAVLIRPDQYVAGVWADTDIEKLGDFLEHVLMKA</sequence>
<comment type="caution">
    <text evidence="1">The sequence shown here is derived from an EMBL/GenBank/DDBJ whole genome shotgun (WGS) entry which is preliminary data.</text>
</comment>
<name>A0ACC2XAI6_9TREE</name>
<dbReference type="EMBL" id="JASBWV010000019">
    <property type="protein sequence ID" value="KAJ9121029.1"/>
    <property type="molecule type" value="Genomic_DNA"/>
</dbReference>
<gene>
    <name evidence="1" type="ORF">QFC24_005010</name>
</gene>
<evidence type="ECO:0000313" key="2">
    <source>
        <dbReference type="Proteomes" id="UP001234202"/>
    </source>
</evidence>
<reference evidence="1" key="1">
    <citation type="submission" date="2023-04" db="EMBL/GenBank/DDBJ databases">
        <title>Draft Genome sequencing of Naganishia species isolated from polar environments using Oxford Nanopore Technology.</title>
        <authorList>
            <person name="Leo P."/>
            <person name="Venkateswaran K."/>
        </authorList>
    </citation>
    <scope>NUCLEOTIDE SEQUENCE</scope>
    <source>
        <strain evidence="1">DBVPG 5303</strain>
    </source>
</reference>
<protein>
    <submittedName>
        <fullName evidence="1">Uncharacterized protein</fullName>
    </submittedName>
</protein>
<proteinExistence type="predicted"/>
<dbReference type="Proteomes" id="UP001234202">
    <property type="component" value="Unassembled WGS sequence"/>
</dbReference>
<evidence type="ECO:0000313" key="1">
    <source>
        <dbReference type="EMBL" id="KAJ9121029.1"/>
    </source>
</evidence>
<organism evidence="1 2">
    <name type="scientific">Naganishia onofrii</name>
    <dbReference type="NCBI Taxonomy" id="1851511"/>
    <lineage>
        <taxon>Eukaryota</taxon>
        <taxon>Fungi</taxon>
        <taxon>Dikarya</taxon>
        <taxon>Basidiomycota</taxon>
        <taxon>Agaricomycotina</taxon>
        <taxon>Tremellomycetes</taxon>
        <taxon>Filobasidiales</taxon>
        <taxon>Filobasidiaceae</taxon>
        <taxon>Naganishia</taxon>
    </lineage>
</organism>
<keyword evidence="2" id="KW-1185">Reference proteome</keyword>